<evidence type="ECO:0000313" key="4">
    <source>
        <dbReference type="Proteomes" id="UP000234545"/>
    </source>
</evidence>
<dbReference type="AlphaFoldDB" id="A0A2I1I5Y7"/>
<dbReference type="SUPFAM" id="SSF54909">
    <property type="entry name" value="Dimeric alpha+beta barrel"/>
    <property type="match status" value="1"/>
</dbReference>
<name>A0A2I1I5Y7_9ACTO</name>
<dbReference type="EMBL" id="PKKJ01000002">
    <property type="protein sequence ID" value="PKY66540.1"/>
    <property type="molecule type" value="Genomic_DNA"/>
</dbReference>
<dbReference type="OrthoDB" id="8968203at2"/>
<dbReference type="Pfam" id="PF03795">
    <property type="entry name" value="YCII"/>
    <property type="match status" value="1"/>
</dbReference>
<dbReference type="RefSeq" id="WP_101627753.1">
    <property type="nucleotide sequence ID" value="NZ_JBQOSN010000012.1"/>
</dbReference>
<dbReference type="Gene3D" id="3.30.70.1060">
    <property type="entry name" value="Dimeric alpha+beta barrel"/>
    <property type="match status" value="1"/>
</dbReference>
<comment type="similarity">
    <text evidence="1">Belongs to the YciI family.</text>
</comment>
<dbReference type="Proteomes" id="UP000234545">
    <property type="component" value="Unassembled WGS sequence"/>
</dbReference>
<dbReference type="InterPro" id="IPR011008">
    <property type="entry name" value="Dimeric_a/b-barrel"/>
</dbReference>
<feature type="domain" description="YCII-related" evidence="2">
    <location>
        <begin position="4"/>
        <end position="87"/>
    </location>
</feature>
<sequence>MAYFAVTYVYDPAQSTLMDEVRPKHRAFLTQLKDDGFNVASGPVTGDHPTALLIFEAENADRVASLLDEDPFKKAGVILERIIGEWNPVINRF</sequence>
<evidence type="ECO:0000256" key="1">
    <source>
        <dbReference type="ARBA" id="ARBA00007689"/>
    </source>
</evidence>
<evidence type="ECO:0000313" key="3">
    <source>
        <dbReference type="EMBL" id="PKY66540.1"/>
    </source>
</evidence>
<organism evidence="3 4">
    <name type="scientific">Schaalia turicensis</name>
    <dbReference type="NCBI Taxonomy" id="131111"/>
    <lineage>
        <taxon>Bacteria</taxon>
        <taxon>Bacillati</taxon>
        <taxon>Actinomycetota</taxon>
        <taxon>Actinomycetes</taxon>
        <taxon>Actinomycetales</taxon>
        <taxon>Actinomycetaceae</taxon>
        <taxon>Schaalia</taxon>
    </lineage>
</organism>
<comment type="caution">
    <text evidence="3">The sequence shown here is derived from an EMBL/GenBank/DDBJ whole genome shotgun (WGS) entry which is preliminary data.</text>
</comment>
<proteinExistence type="inferred from homology"/>
<evidence type="ECO:0000259" key="2">
    <source>
        <dbReference type="Pfam" id="PF03795"/>
    </source>
</evidence>
<accession>A0A2I1I5Y7</accession>
<dbReference type="InterPro" id="IPR005545">
    <property type="entry name" value="YCII"/>
</dbReference>
<gene>
    <name evidence="3" type="ORF">CYJ25_03120</name>
</gene>
<reference evidence="3 4" key="1">
    <citation type="submission" date="2017-12" db="EMBL/GenBank/DDBJ databases">
        <title>Phylogenetic diversity of female urinary microbiome.</title>
        <authorList>
            <person name="Thomas-White K."/>
            <person name="Wolfe A.J."/>
        </authorList>
    </citation>
    <scope>NUCLEOTIDE SEQUENCE [LARGE SCALE GENOMIC DNA]</scope>
    <source>
        <strain evidence="3 4">UMB0250</strain>
    </source>
</reference>
<protein>
    <recommendedName>
        <fullName evidence="2">YCII-related domain-containing protein</fullName>
    </recommendedName>
</protein>